<evidence type="ECO:0008006" key="4">
    <source>
        <dbReference type="Google" id="ProtNLM"/>
    </source>
</evidence>
<evidence type="ECO:0000313" key="3">
    <source>
        <dbReference type="Proteomes" id="UP001501588"/>
    </source>
</evidence>
<dbReference type="Proteomes" id="UP001501588">
    <property type="component" value="Unassembled WGS sequence"/>
</dbReference>
<dbReference type="RefSeq" id="WP_343895935.1">
    <property type="nucleotide sequence ID" value="NZ_BAAAFZ010000038.1"/>
</dbReference>
<gene>
    <name evidence="2" type="ORF">GCM10009416_27950</name>
</gene>
<keyword evidence="1" id="KW-0812">Transmembrane</keyword>
<feature type="transmembrane region" description="Helical" evidence="1">
    <location>
        <begin position="122"/>
        <end position="141"/>
    </location>
</feature>
<keyword evidence="1" id="KW-0472">Membrane</keyword>
<name>A0ABN1FCR7_9PROT</name>
<feature type="transmembrane region" description="Helical" evidence="1">
    <location>
        <begin position="58"/>
        <end position="80"/>
    </location>
</feature>
<evidence type="ECO:0000313" key="2">
    <source>
        <dbReference type="EMBL" id="GAA0587766.1"/>
    </source>
</evidence>
<keyword evidence="1" id="KW-1133">Transmembrane helix</keyword>
<protein>
    <recommendedName>
        <fullName evidence="4">DUF1761 domain-containing protein</fullName>
    </recommendedName>
</protein>
<accession>A0ABN1FCR7</accession>
<feature type="transmembrane region" description="Helical" evidence="1">
    <location>
        <begin position="87"/>
        <end position="110"/>
    </location>
</feature>
<keyword evidence="3" id="KW-1185">Reference proteome</keyword>
<reference evidence="2 3" key="1">
    <citation type="journal article" date="2019" name="Int. J. Syst. Evol. Microbiol.">
        <title>The Global Catalogue of Microorganisms (GCM) 10K type strain sequencing project: providing services to taxonomists for standard genome sequencing and annotation.</title>
        <authorList>
            <consortium name="The Broad Institute Genomics Platform"/>
            <consortium name="The Broad Institute Genome Sequencing Center for Infectious Disease"/>
            <person name="Wu L."/>
            <person name="Ma J."/>
        </authorList>
    </citation>
    <scope>NUCLEOTIDE SEQUENCE [LARGE SCALE GENOMIC DNA]</scope>
    <source>
        <strain evidence="2 3">JCM 9933</strain>
    </source>
</reference>
<dbReference type="EMBL" id="BAAAFZ010000038">
    <property type="protein sequence ID" value="GAA0587766.1"/>
    <property type="molecule type" value="Genomic_DNA"/>
</dbReference>
<sequence>MGRTILLGFLAGFAAVLVFHQGAAWLLHMLTVKAQVGTGVFGPVGFPFSMAPTKPLGVPQLVSWAFWGGVWGVLLAAILRGTRLPDLLFGFVFGALVLTLVAFTVVATLKGQPLFAGYNQRIWWRALLLNGAWGWGTALLLRPLRRF</sequence>
<comment type="caution">
    <text evidence="2">The sequence shown here is derived from an EMBL/GenBank/DDBJ whole genome shotgun (WGS) entry which is preliminary data.</text>
</comment>
<proteinExistence type="predicted"/>
<evidence type="ECO:0000256" key="1">
    <source>
        <dbReference type="SAM" id="Phobius"/>
    </source>
</evidence>
<organism evidence="2 3">
    <name type="scientific">Craurococcus roseus</name>
    <dbReference type="NCBI Taxonomy" id="77585"/>
    <lineage>
        <taxon>Bacteria</taxon>
        <taxon>Pseudomonadati</taxon>
        <taxon>Pseudomonadota</taxon>
        <taxon>Alphaproteobacteria</taxon>
        <taxon>Acetobacterales</taxon>
        <taxon>Acetobacteraceae</taxon>
        <taxon>Craurococcus</taxon>
    </lineage>
</organism>